<evidence type="ECO:0000256" key="1">
    <source>
        <dbReference type="SAM" id="Phobius"/>
    </source>
</evidence>
<keyword evidence="1" id="KW-0472">Membrane</keyword>
<feature type="transmembrane region" description="Helical" evidence="1">
    <location>
        <begin position="143"/>
        <end position="163"/>
    </location>
</feature>
<organism evidence="2 3">
    <name type="scientific">Candidatus Methanofastidiosum methylothiophilum</name>
    <dbReference type="NCBI Taxonomy" id="1705564"/>
    <lineage>
        <taxon>Archaea</taxon>
        <taxon>Methanobacteriati</taxon>
        <taxon>Methanobacteriota</taxon>
        <taxon>Stenosarchaea group</taxon>
        <taxon>Candidatus Methanofastidiosia</taxon>
        <taxon>Candidatus Methanofastidiosales</taxon>
        <taxon>Candidatus Methanofastidiosaceae</taxon>
        <taxon>Candidatus Methanofastidiosum</taxon>
    </lineage>
</organism>
<feature type="transmembrane region" description="Helical" evidence="1">
    <location>
        <begin position="59"/>
        <end position="78"/>
    </location>
</feature>
<proteinExistence type="predicted"/>
<accession>A0A150IWZ1</accession>
<evidence type="ECO:0000313" key="3">
    <source>
        <dbReference type="Proteomes" id="UP000075398"/>
    </source>
</evidence>
<feature type="transmembrane region" description="Helical" evidence="1">
    <location>
        <begin position="36"/>
        <end position="52"/>
    </location>
</feature>
<feature type="transmembrane region" description="Helical" evidence="1">
    <location>
        <begin position="84"/>
        <end position="100"/>
    </location>
</feature>
<keyword evidence="1" id="KW-0812">Transmembrane</keyword>
<comment type="caution">
    <text evidence="2">The sequence shown here is derived from an EMBL/GenBank/DDBJ whole genome shotgun (WGS) entry which is preliminary data.</text>
</comment>
<keyword evidence="1" id="KW-1133">Transmembrane helix</keyword>
<dbReference type="Pfam" id="PF09515">
    <property type="entry name" value="Thia_YuaJ"/>
    <property type="match status" value="1"/>
</dbReference>
<dbReference type="EMBL" id="LNGC01000096">
    <property type="protein sequence ID" value="KYC49432.1"/>
    <property type="molecule type" value="Genomic_DNA"/>
</dbReference>
<dbReference type="InterPro" id="IPR012651">
    <property type="entry name" value="Thia_Transptr_ThiT"/>
</dbReference>
<evidence type="ECO:0000313" key="2">
    <source>
        <dbReference type="EMBL" id="KYC49432.1"/>
    </source>
</evidence>
<dbReference type="NCBIfam" id="TIGR02357">
    <property type="entry name" value="ECF_ThiT_YuaJ"/>
    <property type="match status" value="1"/>
</dbReference>
<dbReference type="STRING" id="1705564.APG08_00825"/>
<dbReference type="Gene3D" id="1.10.1760.20">
    <property type="match status" value="1"/>
</dbReference>
<dbReference type="AlphaFoldDB" id="A0A150IWZ1"/>
<feature type="transmembrane region" description="Helical" evidence="1">
    <location>
        <begin position="112"/>
        <end position="131"/>
    </location>
</feature>
<dbReference type="GO" id="GO:0005886">
    <property type="term" value="C:plasma membrane"/>
    <property type="evidence" value="ECO:0007669"/>
    <property type="project" value="InterPro"/>
</dbReference>
<protein>
    <submittedName>
        <fullName evidence="2">Thiamine transporter protein</fullName>
    </submittedName>
</protein>
<sequence>MEHKSIFTAKEISEMAIAIALSTVLSFIKVFQLPQGGSITAGSMIPIIFLALRNRPKVALTGAVLYGVVQFMIEPFFVHPAQFLLDYPLAFGALGIATFMKRYPFIGASIGVSLRFICHFFSGFIFFGMYAPEGISPVYYSAIYNGSYLIPELFVTAIFIYILSKKKLIDAYK</sequence>
<name>A0A150IWZ1_9EURY</name>
<gene>
    <name evidence="2" type="ORF">AMQ22_01633</name>
</gene>
<dbReference type="PATRIC" id="fig|1705409.3.peg.1712"/>
<dbReference type="Proteomes" id="UP000075398">
    <property type="component" value="Unassembled WGS sequence"/>
</dbReference>
<dbReference type="GO" id="GO:0015234">
    <property type="term" value="F:thiamine transmembrane transporter activity"/>
    <property type="evidence" value="ECO:0007669"/>
    <property type="project" value="InterPro"/>
</dbReference>
<reference evidence="2 3" key="1">
    <citation type="journal article" date="2016" name="ISME J.">
        <title>Chasing the elusive Euryarchaeota class WSA2: genomes reveal a uniquely fastidious methyl-reducing methanogen.</title>
        <authorList>
            <person name="Nobu M.K."/>
            <person name="Narihiro T."/>
            <person name="Kuroda K."/>
            <person name="Mei R."/>
            <person name="Liu W.T."/>
        </authorList>
    </citation>
    <scope>NUCLEOTIDE SEQUENCE [LARGE SCALE GENOMIC DNA]</scope>
    <source>
        <strain evidence="2">U1lsi0528_Bin055</strain>
    </source>
</reference>